<proteinExistence type="predicted"/>
<protein>
    <submittedName>
        <fullName evidence="3">Secreted protein</fullName>
    </submittedName>
</protein>
<feature type="signal peptide" evidence="1">
    <location>
        <begin position="1"/>
        <end position="16"/>
    </location>
</feature>
<name>A0A7I4Z0V9_HAECO</name>
<keyword evidence="1" id="KW-0732">Signal</keyword>
<sequence length="102" mass="11432">MERLLLPFLVIGVIAARQAYVSPPKDIGFGNSRVIKHYASMLGTLDTVRARKSSGHLQYYFTLYNADCNKVISWISDVVDGDPKNFYPDVVQCIPNALLNIQ</sequence>
<evidence type="ECO:0000256" key="1">
    <source>
        <dbReference type="SAM" id="SignalP"/>
    </source>
</evidence>
<accession>A0A7I4Z0V9</accession>
<evidence type="ECO:0000313" key="2">
    <source>
        <dbReference type="Proteomes" id="UP000025227"/>
    </source>
</evidence>
<organism evidence="2 3">
    <name type="scientific">Haemonchus contortus</name>
    <name type="common">Barber pole worm</name>
    <dbReference type="NCBI Taxonomy" id="6289"/>
    <lineage>
        <taxon>Eukaryota</taxon>
        <taxon>Metazoa</taxon>
        <taxon>Ecdysozoa</taxon>
        <taxon>Nematoda</taxon>
        <taxon>Chromadorea</taxon>
        <taxon>Rhabditida</taxon>
        <taxon>Rhabditina</taxon>
        <taxon>Rhabditomorpha</taxon>
        <taxon>Strongyloidea</taxon>
        <taxon>Trichostrongylidae</taxon>
        <taxon>Haemonchus</taxon>
    </lineage>
</organism>
<keyword evidence="2" id="KW-1185">Reference proteome</keyword>
<reference evidence="3" key="1">
    <citation type="submission" date="2020-12" db="UniProtKB">
        <authorList>
            <consortium name="WormBaseParasite"/>
        </authorList>
    </citation>
    <scope>IDENTIFICATION</scope>
    <source>
        <strain evidence="3">MHco3</strain>
    </source>
</reference>
<evidence type="ECO:0000313" key="3">
    <source>
        <dbReference type="WBParaSite" id="HCON_00161650-00001"/>
    </source>
</evidence>
<dbReference type="Proteomes" id="UP000025227">
    <property type="component" value="Unplaced"/>
</dbReference>
<dbReference type="AlphaFoldDB" id="A0A7I4Z0V9"/>
<dbReference type="WBParaSite" id="HCON_00161650-00001">
    <property type="protein sequence ID" value="HCON_00161650-00001"/>
    <property type="gene ID" value="HCON_00161650"/>
</dbReference>
<feature type="chain" id="PRO_5029624839" evidence="1">
    <location>
        <begin position="17"/>
        <end position="102"/>
    </location>
</feature>